<comment type="caution">
    <text evidence="3">The sequence shown here is derived from an EMBL/GenBank/DDBJ whole genome shotgun (WGS) entry which is preliminary data.</text>
</comment>
<keyword evidence="2" id="KW-0472">Membrane</keyword>
<organism evidence="3 4">
    <name type="scientific">Sanguibacter antarcticus</name>
    <dbReference type="NCBI Taxonomy" id="372484"/>
    <lineage>
        <taxon>Bacteria</taxon>
        <taxon>Bacillati</taxon>
        <taxon>Actinomycetota</taxon>
        <taxon>Actinomycetes</taxon>
        <taxon>Micrococcales</taxon>
        <taxon>Sanguibacteraceae</taxon>
        <taxon>Sanguibacter</taxon>
    </lineage>
</organism>
<feature type="transmembrane region" description="Helical" evidence="2">
    <location>
        <begin position="161"/>
        <end position="177"/>
    </location>
</feature>
<evidence type="ECO:0000313" key="3">
    <source>
        <dbReference type="EMBL" id="PFG32309.1"/>
    </source>
</evidence>
<feature type="transmembrane region" description="Helical" evidence="2">
    <location>
        <begin position="136"/>
        <end position="155"/>
    </location>
</feature>
<dbReference type="Proteomes" id="UP000225548">
    <property type="component" value="Unassembled WGS sequence"/>
</dbReference>
<feature type="region of interest" description="Disordered" evidence="1">
    <location>
        <begin position="195"/>
        <end position="219"/>
    </location>
</feature>
<keyword evidence="2" id="KW-1133">Transmembrane helix</keyword>
<evidence type="ECO:0000313" key="4">
    <source>
        <dbReference type="Proteomes" id="UP000225548"/>
    </source>
</evidence>
<gene>
    <name evidence="3" type="ORF">ATL42_0131</name>
</gene>
<evidence type="ECO:0000256" key="1">
    <source>
        <dbReference type="SAM" id="MobiDB-lite"/>
    </source>
</evidence>
<proteinExistence type="predicted"/>
<reference evidence="3 4" key="1">
    <citation type="submission" date="2017-10" db="EMBL/GenBank/DDBJ databases">
        <title>Sequencing the genomes of 1000 actinobacteria strains.</title>
        <authorList>
            <person name="Klenk H.-P."/>
        </authorList>
    </citation>
    <scope>NUCLEOTIDE SEQUENCE [LARGE SCALE GENOMIC DNA]</scope>
    <source>
        <strain evidence="3 4">DSM 18966</strain>
    </source>
</reference>
<name>A0A2A9E293_9MICO</name>
<sequence>MDSPAGIVVLAAVGLWLAYLVPHRLRQRQEMSESRVDDRFSGRLRILAVAAATVQRPRNGHRVATMAVAHPSHGDCLLSSNSAAPLLTPPLGMTTRPQHQPEGEQDMERPQTPITQGLAVREALHARRAAAARRRALLTAVLLVLSVVAGALAGFSVISPWIVLAPAVLLGTVLVLGRKAVVGNQRADAEWEAREHERRAARPVAGHGPVRPGPVRHASGRPVAAVRPAVTGHAVHASQSHTQIIARVRAVPGPAAQGAGPRPLDSDEPAAVSLTGLRAVDSTAVAQKLGVPRVHETPSQAAPVAAAPAAAKAEPEEEWAPVPVPRPVYTMKSAAPRWEPAPLTAELQQVTEARRAQLAEDHEVPPVSAVRRHEGEPAVDSLGVNLNSVLARRRAAGE</sequence>
<feature type="transmembrane region" description="Helical" evidence="2">
    <location>
        <begin position="6"/>
        <end position="25"/>
    </location>
</feature>
<protein>
    <submittedName>
        <fullName evidence="3">Uncharacterized protein</fullName>
    </submittedName>
</protein>
<dbReference type="AlphaFoldDB" id="A0A2A9E293"/>
<keyword evidence="2" id="KW-0812">Transmembrane</keyword>
<accession>A0A2A9E293</accession>
<keyword evidence="4" id="KW-1185">Reference proteome</keyword>
<dbReference type="EMBL" id="PDJG01000001">
    <property type="protein sequence ID" value="PFG32309.1"/>
    <property type="molecule type" value="Genomic_DNA"/>
</dbReference>
<evidence type="ECO:0000256" key="2">
    <source>
        <dbReference type="SAM" id="Phobius"/>
    </source>
</evidence>